<dbReference type="InterPro" id="IPR039699">
    <property type="entry name" value="Ribosomal_uL30"/>
</dbReference>
<keyword evidence="13" id="KW-1185">Reference proteome</keyword>
<evidence type="ECO:0000313" key="9">
    <source>
        <dbReference type="EMBL" id="CAL5973409.1"/>
    </source>
</evidence>
<dbReference type="InterPro" id="IPR036919">
    <property type="entry name" value="Ribo_uL30_ferredoxin-like_sf"/>
</dbReference>
<evidence type="ECO:0000256" key="1">
    <source>
        <dbReference type="ARBA" id="ARBA00007594"/>
    </source>
</evidence>
<evidence type="ECO:0000313" key="12">
    <source>
        <dbReference type="EMBL" id="CAL6065786.1"/>
    </source>
</evidence>
<evidence type="ECO:0000313" key="13">
    <source>
        <dbReference type="Proteomes" id="UP001642409"/>
    </source>
</evidence>
<evidence type="ECO:0000313" key="11">
    <source>
        <dbReference type="EMBL" id="CAL6065770.1"/>
    </source>
</evidence>
<dbReference type="EMBL" id="CATOUU010000531">
    <property type="protein sequence ID" value="CAI9933197.1"/>
    <property type="molecule type" value="Genomic_DNA"/>
</dbReference>
<dbReference type="FunFam" id="3.30.1390.20:FF:000004">
    <property type="entry name" value="60S ribosomal protein L7"/>
    <property type="match status" value="1"/>
</dbReference>
<dbReference type="Pfam" id="PF00327">
    <property type="entry name" value="Ribosomal_L30"/>
    <property type="match status" value="1"/>
</dbReference>
<protein>
    <submittedName>
        <fullName evidence="6">Ribosomal protein L7</fullName>
    </submittedName>
    <submittedName>
        <fullName evidence="9">Ribosomal_protein L7</fullName>
    </submittedName>
</protein>
<sequence>MVIPEQFIKARKAANARASVRAELLKKQNERNEKLAVHALKVAEAYTKEYTEAKVAQEKLIKETTAKGGFVIAAEPKVLLVIRLRGLKACSPKTRAILNLFRLRQINNAVFIRVNKATMNALKLVEPYVTYGEPTLETVRSLLYKRGYGKIDNQRIPIFDNTVVDEQLGAKNIKCMEDLVHEIHVAGPNFKAANNFIWPFKLNPTELNAKRHHFIEGGDHGNRGKYINDFVAKMI</sequence>
<dbReference type="EMBL" id="CATOUU010000531">
    <property type="protein sequence ID" value="CAI9933170.1"/>
    <property type="molecule type" value="Genomic_DNA"/>
</dbReference>
<dbReference type="SUPFAM" id="SSF55129">
    <property type="entry name" value="Ribosomal protein L30p/L7e"/>
    <property type="match status" value="1"/>
</dbReference>
<dbReference type="Proteomes" id="UP001642409">
    <property type="component" value="Unassembled WGS sequence"/>
</dbReference>
<dbReference type="EMBL" id="CAXDID020000004">
    <property type="protein sequence ID" value="CAL5973409.1"/>
    <property type="molecule type" value="Genomic_DNA"/>
</dbReference>
<accession>A0AA86PCA5</accession>
<dbReference type="EMBL" id="CATOUU010000852">
    <property type="protein sequence ID" value="CAI9954905.1"/>
    <property type="molecule type" value="Genomic_DNA"/>
</dbReference>
<dbReference type="EMBL" id="CAXDID020000257">
    <property type="protein sequence ID" value="CAL6065786.1"/>
    <property type="molecule type" value="Genomic_DNA"/>
</dbReference>
<dbReference type="CDD" id="cd01657">
    <property type="entry name" value="Ribosomal_L7_archeal_euk"/>
    <property type="match status" value="1"/>
</dbReference>
<reference evidence="9 13" key="2">
    <citation type="submission" date="2024-07" db="EMBL/GenBank/DDBJ databases">
        <authorList>
            <person name="Akdeniz Z."/>
        </authorList>
    </citation>
    <scope>NUCLEOTIDE SEQUENCE [LARGE SCALE GENOMIC DNA]</scope>
</reference>
<dbReference type="GO" id="GO:0003735">
    <property type="term" value="F:structural constituent of ribosome"/>
    <property type="evidence" value="ECO:0007669"/>
    <property type="project" value="TreeGrafter"/>
</dbReference>
<evidence type="ECO:0000313" key="6">
    <source>
        <dbReference type="EMBL" id="CAI9933197.1"/>
    </source>
</evidence>
<dbReference type="Gene3D" id="1.10.15.30">
    <property type="match status" value="1"/>
</dbReference>
<dbReference type="EMBL" id="CAXDID020000257">
    <property type="protein sequence ID" value="CAL6065770.1"/>
    <property type="molecule type" value="Genomic_DNA"/>
</dbReference>
<dbReference type="PANTHER" id="PTHR11524:SF16">
    <property type="entry name" value="LARGE RIBOSOMAL SUBUNIT PROTEIN UL30"/>
    <property type="match status" value="1"/>
</dbReference>
<keyword evidence="2 6" id="KW-0689">Ribosomal protein</keyword>
<comment type="similarity">
    <text evidence="1">Belongs to the universal ribosomal protein uL30 family.</text>
</comment>
<dbReference type="NCBIfam" id="TIGR01310">
    <property type="entry name" value="uL30_euk"/>
    <property type="match status" value="1"/>
</dbReference>
<dbReference type="EMBL" id="CAXDID020000004">
    <property type="protein sequence ID" value="CAL5973463.1"/>
    <property type="molecule type" value="Genomic_DNA"/>
</dbReference>
<organism evidence="6">
    <name type="scientific">Hexamita inflata</name>
    <dbReference type="NCBI Taxonomy" id="28002"/>
    <lineage>
        <taxon>Eukaryota</taxon>
        <taxon>Metamonada</taxon>
        <taxon>Diplomonadida</taxon>
        <taxon>Hexamitidae</taxon>
        <taxon>Hexamitinae</taxon>
        <taxon>Hexamita</taxon>
    </lineage>
</organism>
<evidence type="ECO:0000256" key="3">
    <source>
        <dbReference type="ARBA" id="ARBA00023274"/>
    </source>
</evidence>
<evidence type="ECO:0000313" key="10">
    <source>
        <dbReference type="EMBL" id="CAL5973463.1"/>
    </source>
</evidence>
<dbReference type="Gene3D" id="3.30.1390.20">
    <property type="entry name" value="Ribosomal protein L30, ferredoxin-like fold domain"/>
    <property type="match status" value="1"/>
</dbReference>
<dbReference type="InterPro" id="IPR005998">
    <property type="entry name" value="Ribosomal_uL30_euk"/>
</dbReference>
<dbReference type="GO" id="GO:0022625">
    <property type="term" value="C:cytosolic large ribosomal subunit"/>
    <property type="evidence" value="ECO:0007669"/>
    <property type="project" value="TreeGrafter"/>
</dbReference>
<proteinExistence type="inferred from homology"/>
<dbReference type="GO" id="GO:0003723">
    <property type="term" value="F:RNA binding"/>
    <property type="evidence" value="ECO:0007669"/>
    <property type="project" value="InterPro"/>
</dbReference>
<name>A0AA86PCA5_9EUKA</name>
<evidence type="ECO:0000313" key="7">
    <source>
        <dbReference type="EMBL" id="CAI9954905.1"/>
    </source>
</evidence>
<dbReference type="GO" id="GO:0000463">
    <property type="term" value="P:maturation of LSU-rRNA from tricistronic rRNA transcript (SSU-rRNA, 5.8S rRNA, LSU-rRNA)"/>
    <property type="evidence" value="ECO:0007669"/>
    <property type="project" value="TreeGrafter"/>
</dbReference>
<feature type="domain" description="Large ribosomal subunit protein uL30-like ferredoxin-like fold" evidence="4">
    <location>
        <begin position="79"/>
        <end position="129"/>
    </location>
</feature>
<gene>
    <name evidence="5" type="ORF">HINF_LOCUS20815</name>
    <name evidence="6" type="ORF">HINF_LOCUS20842</name>
    <name evidence="9" type="ORF">HINF_LOCUS2361</name>
    <name evidence="10" type="ORF">HINF_LOCUS2388</name>
    <name evidence="7" type="ORF">HINF_LOCUS42550</name>
    <name evidence="8" type="ORF">HINF_LOCUS42558</name>
    <name evidence="11" type="ORF">HINF_LOCUS51999</name>
    <name evidence="12" type="ORF">HINF_LOCUS52007</name>
</gene>
<evidence type="ECO:0000313" key="8">
    <source>
        <dbReference type="EMBL" id="CAI9954913.1"/>
    </source>
</evidence>
<dbReference type="EMBL" id="CATOUU010000852">
    <property type="protein sequence ID" value="CAI9954913.1"/>
    <property type="molecule type" value="Genomic_DNA"/>
</dbReference>
<comment type="caution">
    <text evidence="6">The sequence shown here is derived from an EMBL/GenBank/DDBJ whole genome shotgun (WGS) entry which is preliminary data.</text>
</comment>
<reference evidence="6" key="1">
    <citation type="submission" date="2023-06" db="EMBL/GenBank/DDBJ databases">
        <authorList>
            <person name="Kurt Z."/>
        </authorList>
    </citation>
    <scope>NUCLEOTIDE SEQUENCE</scope>
</reference>
<dbReference type="InterPro" id="IPR035808">
    <property type="entry name" value="Ribosomal_uL30_euk_arc"/>
</dbReference>
<dbReference type="InterPro" id="IPR016082">
    <property type="entry name" value="Ribosomal_uL30_ferredoxin-like"/>
</dbReference>
<keyword evidence="3" id="KW-0687">Ribonucleoprotein</keyword>
<dbReference type="PANTHER" id="PTHR11524">
    <property type="entry name" value="60S RIBOSOMAL PROTEIN L7"/>
    <property type="match status" value="1"/>
</dbReference>
<evidence type="ECO:0000313" key="5">
    <source>
        <dbReference type="EMBL" id="CAI9933170.1"/>
    </source>
</evidence>
<dbReference type="AlphaFoldDB" id="A0AA86PCA5"/>
<evidence type="ECO:0000256" key="2">
    <source>
        <dbReference type="ARBA" id="ARBA00022980"/>
    </source>
</evidence>
<evidence type="ECO:0000259" key="4">
    <source>
        <dbReference type="Pfam" id="PF00327"/>
    </source>
</evidence>